<evidence type="ECO:0000256" key="2">
    <source>
        <dbReference type="ARBA" id="ARBA00022840"/>
    </source>
</evidence>
<comment type="caution">
    <text evidence="5">The sequence shown here is derived from an EMBL/GenBank/DDBJ whole genome shotgun (WGS) entry which is preliminary data.</text>
</comment>
<dbReference type="Pfam" id="PF13191">
    <property type="entry name" value="AAA_16"/>
    <property type="match status" value="1"/>
</dbReference>
<dbReference type="SUPFAM" id="SSF48452">
    <property type="entry name" value="TPR-like"/>
    <property type="match status" value="1"/>
</dbReference>
<proteinExistence type="predicted"/>
<dbReference type="CDD" id="cd06170">
    <property type="entry name" value="LuxR_C_like"/>
    <property type="match status" value="1"/>
</dbReference>
<dbReference type="SMART" id="SM00421">
    <property type="entry name" value="HTH_LUXR"/>
    <property type="match status" value="1"/>
</dbReference>
<dbReference type="InterPro" id="IPR027417">
    <property type="entry name" value="P-loop_NTPase"/>
</dbReference>
<dbReference type="Pfam" id="PF00196">
    <property type="entry name" value="GerE"/>
    <property type="match status" value="1"/>
</dbReference>
<dbReference type="SUPFAM" id="SSF46894">
    <property type="entry name" value="C-terminal effector domain of the bipartite response regulators"/>
    <property type="match status" value="1"/>
</dbReference>
<dbReference type="InterPro" id="IPR011990">
    <property type="entry name" value="TPR-like_helical_dom_sf"/>
</dbReference>
<reference evidence="5 6" key="1">
    <citation type="journal article" date="2019" name="Int. J. Syst. Evol. Microbiol.">
        <title>The Global Catalogue of Microorganisms (GCM) 10K type strain sequencing project: providing services to taxonomists for standard genome sequencing and annotation.</title>
        <authorList>
            <consortium name="The Broad Institute Genomics Platform"/>
            <consortium name="The Broad Institute Genome Sequencing Center for Infectious Disease"/>
            <person name="Wu L."/>
            <person name="Ma J."/>
        </authorList>
    </citation>
    <scope>NUCLEOTIDE SEQUENCE [LARGE SCALE GENOMIC DNA]</scope>
    <source>
        <strain evidence="5 6">JCM 16114</strain>
    </source>
</reference>
<evidence type="ECO:0000313" key="5">
    <source>
        <dbReference type="EMBL" id="GAA2204528.1"/>
    </source>
</evidence>
<dbReference type="InterPro" id="IPR041664">
    <property type="entry name" value="AAA_16"/>
</dbReference>
<dbReference type="PROSITE" id="PS50043">
    <property type="entry name" value="HTH_LUXR_2"/>
    <property type="match status" value="1"/>
</dbReference>
<evidence type="ECO:0000256" key="1">
    <source>
        <dbReference type="ARBA" id="ARBA00022741"/>
    </source>
</evidence>
<feature type="region of interest" description="Disordered" evidence="3">
    <location>
        <begin position="507"/>
        <end position="554"/>
    </location>
</feature>
<organism evidence="5 6">
    <name type="scientific">Nonomuraea monospora</name>
    <dbReference type="NCBI Taxonomy" id="568818"/>
    <lineage>
        <taxon>Bacteria</taxon>
        <taxon>Bacillati</taxon>
        <taxon>Actinomycetota</taxon>
        <taxon>Actinomycetes</taxon>
        <taxon>Streptosporangiales</taxon>
        <taxon>Streptosporangiaceae</taxon>
        <taxon>Nonomuraea</taxon>
    </lineage>
</organism>
<keyword evidence="2" id="KW-0067">ATP-binding</keyword>
<accession>A0ABN3C5Z1</accession>
<dbReference type="Gene3D" id="1.25.40.10">
    <property type="entry name" value="Tetratricopeptide repeat domain"/>
    <property type="match status" value="1"/>
</dbReference>
<protein>
    <submittedName>
        <fullName evidence="5">LuxR family transcriptional regulator</fullName>
    </submittedName>
</protein>
<dbReference type="EMBL" id="BAAAQX010000001">
    <property type="protein sequence ID" value="GAA2204528.1"/>
    <property type="molecule type" value="Genomic_DNA"/>
</dbReference>
<dbReference type="InterPro" id="IPR000792">
    <property type="entry name" value="Tscrpt_reg_LuxR_C"/>
</dbReference>
<dbReference type="InterPro" id="IPR036388">
    <property type="entry name" value="WH-like_DNA-bd_sf"/>
</dbReference>
<evidence type="ECO:0000259" key="4">
    <source>
        <dbReference type="PROSITE" id="PS50043"/>
    </source>
</evidence>
<feature type="domain" description="HTH luxR-type" evidence="4">
    <location>
        <begin position="874"/>
        <end position="939"/>
    </location>
</feature>
<name>A0ABN3C5Z1_9ACTN</name>
<dbReference type="SUPFAM" id="SSF52540">
    <property type="entry name" value="P-loop containing nucleoside triphosphate hydrolases"/>
    <property type="match status" value="1"/>
</dbReference>
<evidence type="ECO:0000313" key="6">
    <source>
        <dbReference type="Proteomes" id="UP001499843"/>
    </source>
</evidence>
<dbReference type="RefSeq" id="WP_344470423.1">
    <property type="nucleotide sequence ID" value="NZ_BAAAQX010000001.1"/>
</dbReference>
<keyword evidence="1" id="KW-0547">Nucleotide-binding</keyword>
<dbReference type="InterPro" id="IPR016032">
    <property type="entry name" value="Sig_transdc_resp-reg_C-effctor"/>
</dbReference>
<sequence>MLFGRAAELAAIDDVISRARDGAGAALVLRGEAGVGKTALLDAAATRGGGMRVLRTTGVEPESDLAFAALHQLLRPATALLDALPAPQRAAVSGALGLGGGAGGDRFLLAAGVLSLLAEAAAVDGLVCVVDDFQWVDRASADALLFAARRVRTERIAMLLAVRGDAPAVKGVPSLAVGGLGETAAAELLDGARGGAIAPAVKRALVSLTGGNPLALRETVRRLSPGQLTGREPLPDPLPGGTRLFGEQVAALPWSTRQVALLASVESDLDVLLRAAERVGAGRDALHELETIGLARIEGTSVRFRHPLIRSAVHEAATPADRREAHRVLAAEAEGDRRAWHLAAATLGQDETVAAALAGTAARARDRGGYGDAATALVRSAELTPGPAARAVRLKDAAVAAWLGGRPGQAESLLAEAREYAGGDAGLGMELAQLRGRFELNSGNAAEAVRILGAGDSLGMLADAAEAASYVGDTAAIVEVGRRAARHPEGFLRDVLTGIGLTLSGATPTAAHHPDTAHAPQVPAHLSGSAHDTQGPAHLSGSAHDTQGPAHPHETAHTLLRRALSRTGELTDAAGFLWATAAASYLGEADLSAELAARAGRVARVSGMVGQLPVVLEFVATADRIAGRLAESQAVSEEGLELAREAGYTNTVAAHLANLAVLAALRGDEDECRRLAQEALAIALPHRVGMRAGVAAYALAMLDLGMGRFAAAHDRFMAIAVAGPGAGHPTIVWRSTPDRIEAAVGAGDLEAAGAALEAYERWSANAATPEARALLARCRAQVAGGLSGFEEALGLHTNPYEAARTALLLGERLRRAHRPGDARAHLRLALETFQRSGARPWARRAQGELRAAGTTTGAGPDTGAVASTGGEVVEGAALEVLTPQELRIAGLVADGLSSKEIAAQLFLSPRTVEYHLYKIYPKLGIGTRTELARLVVLRKAPVTGQDML</sequence>
<gene>
    <name evidence="5" type="ORF">GCM10009850_004090</name>
</gene>
<dbReference type="PANTHER" id="PTHR16305">
    <property type="entry name" value="TESTICULAR SOLUBLE ADENYLYL CYCLASE"/>
    <property type="match status" value="1"/>
</dbReference>
<dbReference type="PRINTS" id="PR00038">
    <property type="entry name" value="HTHLUXR"/>
</dbReference>
<keyword evidence="6" id="KW-1185">Reference proteome</keyword>
<dbReference type="Proteomes" id="UP001499843">
    <property type="component" value="Unassembled WGS sequence"/>
</dbReference>
<dbReference type="Gene3D" id="1.10.10.10">
    <property type="entry name" value="Winged helix-like DNA-binding domain superfamily/Winged helix DNA-binding domain"/>
    <property type="match status" value="1"/>
</dbReference>
<dbReference type="PANTHER" id="PTHR16305:SF35">
    <property type="entry name" value="TRANSCRIPTIONAL ACTIVATOR DOMAIN"/>
    <property type="match status" value="1"/>
</dbReference>
<evidence type="ECO:0000256" key="3">
    <source>
        <dbReference type="SAM" id="MobiDB-lite"/>
    </source>
</evidence>